<dbReference type="GO" id="GO:0005829">
    <property type="term" value="C:cytosol"/>
    <property type="evidence" value="ECO:0007669"/>
    <property type="project" value="TreeGrafter"/>
</dbReference>
<evidence type="ECO:0000313" key="2">
    <source>
        <dbReference type="EMBL" id="PND38215.1"/>
    </source>
</evidence>
<dbReference type="GO" id="GO:0003700">
    <property type="term" value="F:DNA-binding transcription factor activity"/>
    <property type="evidence" value="ECO:0007669"/>
    <property type="project" value="TreeGrafter"/>
</dbReference>
<dbReference type="Gene3D" id="1.10.10.10">
    <property type="entry name" value="Winged helix-like DNA-binding domain superfamily/Winged helix DNA-binding domain"/>
    <property type="match status" value="1"/>
</dbReference>
<keyword evidence="1" id="KW-0238">DNA-binding</keyword>
<name>A0A2N8KXN1_9BURK</name>
<proteinExistence type="predicted"/>
<dbReference type="EMBL" id="POSP01000003">
    <property type="protein sequence ID" value="PND38215.1"/>
    <property type="molecule type" value="Genomic_DNA"/>
</dbReference>
<comment type="caution">
    <text evidence="2">The sequence shown here is derived from an EMBL/GenBank/DDBJ whole genome shotgun (WGS) entry which is preliminary data.</text>
</comment>
<dbReference type="PANTHER" id="PTHR33221">
    <property type="entry name" value="WINGED HELIX-TURN-HELIX TRANSCRIPTIONAL REGULATOR, RRF2 FAMILY"/>
    <property type="match status" value="1"/>
</dbReference>
<accession>A0A2N8KXN1</accession>
<evidence type="ECO:0000313" key="3">
    <source>
        <dbReference type="Proteomes" id="UP000235916"/>
    </source>
</evidence>
<dbReference type="OrthoDB" id="9795923at2"/>
<dbReference type="Pfam" id="PF02082">
    <property type="entry name" value="Rrf2"/>
    <property type="match status" value="1"/>
</dbReference>
<dbReference type="PANTHER" id="PTHR33221:SF4">
    <property type="entry name" value="HTH-TYPE TRANSCRIPTIONAL REPRESSOR NSRR"/>
    <property type="match status" value="1"/>
</dbReference>
<dbReference type="InterPro" id="IPR036388">
    <property type="entry name" value="WH-like_DNA-bd_sf"/>
</dbReference>
<sequence>MQITQHTDYALRVLIYLASNEERLATVQEIAERFDISRNHLTKVVNGLIRSGFVEGLRGKGGGLRLARAPAEIGVGDVVRQMEGEPVLVECFGEDNQCVLGANCRLKGALKSALKAFFAELDAVNLADLVGKPQWRLMHAPTRPAPRSA</sequence>
<evidence type="ECO:0000256" key="1">
    <source>
        <dbReference type="ARBA" id="ARBA00023125"/>
    </source>
</evidence>
<dbReference type="InterPro" id="IPR036390">
    <property type="entry name" value="WH_DNA-bd_sf"/>
</dbReference>
<dbReference type="RefSeq" id="WP_102768134.1">
    <property type="nucleotide sequence ID" value="NZ_POSP01000003.1"/>
</dbReference>
<dbReference type="PROSITE" id="PS51197">
    <property type="entry name" value="HTH_RRF2_2"/>
    <property type="match status" value="1"/>
</dbReference>
<dbReference type="SUPFAM" id="SSF46785">
    <property type="entry name" value="Winged helix' DNA-binding domain"/>
    <property type="match status" value="1"/>
</dbReference>
<dbReference type="InterPro" id="IPR000944">
    <property type="entry name" value="Tscrpt_reg_Rrf2"/>
</dbReference>
<organism evidence="2 3">
    <name type="scientific">Kinneretia aquatilis</name>
    <dbReference type="NCBI Taxonomy" id="2070761"/>
    <lineage>
        <taxon>Bacteria</taxon>
        <taxon>Pseudomonadati</taxon>
        <taxon>Pseudomonadota</taxon>
        <taxon>Betaproteobacteria</taxon>
        <taxon>Burkholderiales</taxon>
        <taxon>Sphaerotilaceae</taxon>
        <taxon>Roseateles</taxon>
    </lineage>
</organism>
<dbReference type="GO" id="GO:0003677">
    <property type="term" value="F:DNA binding"/>
    <property type="evidence" value="ECO:0007669"/>
    <property type="project" value="UniProtKB-KW"/>
</dbReference>
<protein>
    <submittedName>
        <fullName evidence="2">BadM/Rrf2 family transcriptional regulator</fullName>
    </submittedName>
</protein>
<reference evidence="2 3" key="1">
    <citation type="submission" date="2018-01" db="EMBL/GenBank/DDBJ databases">
        <title>Draft genome sequence of Paucibacter aquatile CR182 isolated from freshwater of the Nakdong River.</title>
        <authorList>
            <person name="Choi A."/>
            <person name="Chung E.J."/>
        </authorList>
    </citation>
    <scope>NUCLEOTIDE SEQUENCE [LARGE SCALE GENOMIC DNA]</scope>
    <source>
        <strain evidence="2 3">CR182</strain>
    </source>
</reference>
<dbReference type="NCBIfam" id="TIGR00738">
    <property type="entry name" value="rrf2_super"/>
    <property type="match status" value="1"/>
</dbReference>
<dbReference type="AlphaFoldDB" id="A0A2N8KXN1"/>
<keyword evidence="3" id="KW-1185">Reference proteome</keyword>
<dbReference type="Proteomes" id="UP000235916">
    <property type="component" value="Unassembled WGS sequence"/>
</dbReference>
<gene>
    <name evidence="2" type="ORF">C1O66_12245</name>
</gene>